<dbReference type="GO" id="GO:0003677">
    <property type="term" value="F:DNA binding"/>
    <property type="evidence" value="ECO:0007669"/>
    <property type="project" value="InterPro"/>
</dbReference>
<dbReference type="InterPro" id="IPR012337">
    <property type="entry name" value="RNaseH-like_sf"/>
</dbReference>
<dbReference type="InterPro" id="IPR036397">
    <property type="entry name" value="RNaseH_sf"/>
</dbReference>
<dbReference type="Pfam" id="PF00929">
    <property type="entry name" value="RNase_T"/>
    <property type="match status" value="1"/>
</dbReference>
<dbReference type="CDD" id="cd06127">
    <property type="entry name" value="DEDDh"/>
    <property type="match status" value="1"/>
</dbReference>
<accession>A0A645E299</accession>
<gene>
    <name evidence="2" type="primary">polC_60</name>
    <name evidence="2" type="ORF">SDC9_143070</name>
</gene>
<dbReference type="GO" id="GO:0005829">
    <property type="term" value="C:cytosol"/>
    <property type="evidence" value="ECO:0007669"/>
    <property type="project" value="TreeGrafter"/>
</dbReference>
<dbReference type="Gene3D" id="3.30.420.10">
    <property type="entry name" value="Ribonuclease H-like superfamily/Ribonuclease H"/>
    <property type="match status" value="1"/>
</dbReference>
<dbReference type="GO" id="GO:0003887">
    <property type="term" value="F:DNA-directed DNA polymerase activity"/>
    <property type="evidence" value="ECO:0007669"/>
    <property type="project" value="UniProtKB-EC"/>
</dbReference>
<comment type="caution">
    <text evidence="2">The sequence shown here is derived from an EMBL/GenBank/DDBJ whole genome shotgun (WGS) entry which is preliminary data.</text>
</comment>
<organism evidence="2">
    <name type="scientific">bioreactor metagenome</name>
    <dbReference type="NCBI Taxonomy" id="1076179"/>
    <lineage>
        <taxon>unclassified sequences</taxon>
        <taxon>metagenomes</taxon>
        <taxon>ecological metagenomes</taxon>
    </lineage>
</organism>
<proteinExistence type="predicted"/>
<dbReference type="PANTHER" id="PTHR30231">
    <property type="entry name" value="DNA POLYMERASE III SUBUNIT EPSILON"/>
    <property type="match status" value="1"/>
</dbReference>
<sequence length="180" mass="20228">MQWYEMGPFTVFDLETTGMNPVSDRIVEIAALRIEVTGDTTEFHHLIHPGRRIPPGASRVHHITDAMVAESPRFQEIGHDFLSLVHGSTLVAHNARFDLGFLQESLARHGLPLWNGKTLDSLRLVRKLYPGLPSYSLQNLRRSLALDAAADRLCAHRAGDDVVWTMRLLELMLTRVLAEG</sequence>
<dbReference type="InterPro" id="IPR006054">
    <property type="entry name" value="DnaQ"/>
</dbReference>
<evidence type="ECO:0000313" key="2">
    <source>
        <dbReference type="EMBL" id="MPM95914.1"/>
    </source>
</evidence>
<dbReference type="InterPro" id="IPR013520">
    <property type="entry name" value="Ribonucl_H"/>
</dbReference>
<dbReference type="AlphaFoldDB" id="A0A645E299"/>
<keyword evidence="2" id="KW-0548">Nucleotidyltransferase</keyword>
<dbReference type="NCBIfam" id="TIGR00573">
    <property type="entry name" value="dnaq"/>
    <property type="match status" value="1"/>
</dbReference>
<dbReference type="FunFam" id="3.30.420.10:FF:000045">
    <property type="entry name" value="3'-5' exonuclease DinG"/>
    <property type="match status" value="1"/>
</dbReference>
<dbReference type="GO" id="GO:0008408">
    <property type="term" value="F:3'-5' exonuclease activity"/>
    <property type="evidence" value="ECO:0007669"/>
    <property type="project" value="TreeGrafter"/>
</dbReference>
<keyword evidence="2" id="KW-0808">Transferase</keyword>
<dbReference type="EMBL" id="VSSQ01042346">
    <property type="protein sequence ID" value="MPM95914.1"/>
    <property type="molecule type" value="Genomic_DNA"/>
</dbReference>
<protein>
    <submittedName>
        <fullName evidence="2">DNA polymerase III PolC-type</fullName>
        <ecNumber evidence="2">2.7.7.7</ecNumber>
    </submittedName>
</protein>
<dbReference type="GO" id="GO:0045004">
    <property type="term" value="P:DNA replication proofreading"/>
    <property type="evidence" value="ECO:0007669"/>
    <property type="project" value="TreeGrafter"/>
</dbReference>
<feature type="domain" description="Exonuclease" evidence="1">
    <location>
        <begin position="8"/>
        <end position="178"/>
    </location>
</feature>
<dbReference type="SUPFAM" id="SSF53098">
    <property type="entry name" value="Ribonuclease H-like"/>
    <property type="match status" value="1"/>
</dbReference>
<dbReference type="EC" id="2.7.7.7" evidence="2"/>
<evidence type="ECO:0000259" key="1">
    <source>
        <dbReference type="SMART" id="SM00479"/>
    </source>
</evidence>
<dbReference type="SMART" id="SM00479">
    <property type="entry name" value="EXOIII"/>
    <property type="match status" value="1"/>
</dbReference>
<reference evidence="2" key="1">
    <citation type="submission" date="2019-08" db="EMBL/GenBank/DDBJ databases">
        <authorList>
            <person name="Kucharzyk K."/>
            <person name="Murdoch R.W."/>
            <person name="Higgins S."/>
            <person name="Loffler F."/>
        </authorList>
    </citation>
    <scope>NUCLEOTIDE SEQUENCE</scope>
</reference>
<name>A0A645E299_9ZZZZ</name>
<dbReference type="PANTHER" id="PTHR30231:SF41">
    <property type="entry name" value="DNA POLYMERASE III SUBUNIT EPSILON"/>
    <property type="match status" value="1"/>
</dbReference>